<dbReference type="RefSeq" id="WP_123045595.1">
    <property type="nucleotide sequence ID" value="NZ_RDSR01000009.1"/>
</dbReference>
<dbReference type="InterPro" id="IPR041479">
    <property type="entry name" value="TetR_CgmR_C"/>
</dbReference>
<protein>
    <submittedName>
        <fullName evidence="6">TetR/AcrR family transcriptional regulator</fullName>
    </submittedName>
</protein>
<evidence type="ECO:0000259" key="5">
    <source>
        <dbReference type="PROSITE" id="PS50977"/>
    </source>
</evidence>
<dbReference type="InterPro" id="IPR050109">
    <property type="entry name" value="HTH-type_TetR-like_transc_reg"/>
</dbReference>
<dbReference type="Pfam" id="PF00440">
    <property type="entry name" value="TetR_N"/>
    <property type="match status" value="1"/>
</dbReference>
<comment type="caution">
    <text evidence="6">The sequence shown here is derived from an EMBL/GenBank/DDBJ whole genome shotgun (WGS) entry which is preliminary data.</text>
</comment>
<sequence length="200" mass="21074">MAPRKAEQKDHRPDLASARDRVLGAFEALLISDGERASTLDAVAARAGVSKGGLLYHFASKDALIAGLIERLHVLVEVDIERMRAASNGVVDYFIRTSVASAGSPNELERTIVACSCLAQGAHPEVQKALRSVQASWLAVIADTVDDPVVARVVMLVGDGLYFNSATGLSDETPDSASMDALVAVLTELVASRGPSHAKP</sequence>
<dbReference type="GO" id="GO:0003700">
    <property type="term" value="F:DNA-binding transcription factor activity"/>
    <property type="evidence" value="ECO:0007669"/>
    <property type="project" value="TreeGrafter"/>
</dbReference>
<dbReference type="OrthoDB" id="9806334at2"/>
<dbReference type="PANTHER" id="PTHR30055">
    <property type="entry name" value="HTH-TYPE TRANSCRIPTIONAL REGULATOR RUTR"/>
    <property type="match status" value="1"/>
</dbReference>
<organism evidence="6 7">
    <name type="scientific">Cryobacterium tepidiphilum</name>
    <dbReference type="NCBI Taxonomy" id="2486026"/>
    <lineage>
        <taxon>Bacteria</taxon>
        <taxon>Bacillati</taxon>
        <taxon>Actinomycetota</taxon>
        <taxon>Actinomycetes</taxon>
        <taxon>Micrococcales</taxon>
        <taxon>Microbacteriaceae</taxon>
        <taxon>Cryobacterium</taxon>
    </lineage>
</organism>
<dbReference type="EMBL" id="RDSR01000009">
    <property type="protein sequence ID" value="RNE62578.1"/>
    <property type="molecule type" value="Genomic_DNA"/>
</dbReference>
<dbReference type="GO" id="GO:0000976">
    <property type="term" value="F:transcription cis-regulatory region binding"/>
    <property type="evidence" value="ECO:0007669"/>
    <property type="project" value="TreeGrafter"/>
</dbReference>
<feature type="domain" description="HTH tetR-type" evidence="5">
    <location>
        <begin position="16"/>
        <end position="76"/>
    </location>
</feature>
<dbReference type="Pfam" id="PF17937">
    <property type="entry name" value="TetR_C_28"/>
    <property type="match status" value="1"/>
</dbReference>
<dbReference type="AlphaFoldDB" id="A0A3M8LDM0"/>
<dbReference type="Proteomes" id="UP000279859">
    <property type="component" value="Unassembled WGS sequence"/>
</dbReference>
<evidence type="ECO:0000313" key="7">
    <source>
        <dbReference type="Proteomes" id="UP000279859"/>
    </source>
</evidence>
<keyword evidence="3" id="KW-0804">Transcription</keyword>
<keyword evidence="7" id="KW-1185">Reference proteome</keyword>
<name>A0A3M8LDM0_9MICO</name>
<dbReference type="PANTHER" id="PTHR30055:SF234">
    <property type="entry name" value="HTH-TYPE TRANSCRIPTIONAL REGULATOR BETI"/>
    <property type="match status" value="1"/>
</dbReference>
<evidence type="ECO:0000256" key="2">
    <source>
        <dbReference type="ARBA" id="ARBA00023125"/>
    </source>
</evidence>
<reference evidence="6 7" key="1">
    <citation type="submission" date="2018-11" db="EMBL/GenBank/DDBJ databases">
        <title>Cryobacterium sp. nov., isolated from rhizosphere soil of lettuce.</title>
        <authorList>
            <person name="Wang Y."/>
        </authorList>
    </citation>
    <scope>NUCLEOTIDE SEQUENCE [LARGE SCALE GENOMIC DNA]</scope>
    <source>
        <strain evidence="6 7">NEAU-85</strain>
    </source>
</reference>
<accession>A0A3M8LDM0</accession>
<dbReference type="InterPro" id="IPR001647">
    <property type="entry name" value="HTH_TetR"/>
</dbReference>
<dbReference type="SUPFAM" id="SSF46689">
    <property type="entry name" value="Homeodomain-like"/>
    <property type="match status" value="1"/>
</dbReference>
<keyword evidence="2 4" id="KW-0238">DNA-binding</keyword>
<dbReference type="PRINTS" id="PR00455">
    <property type="entry name" value="HTHTETR"/>
</dbReference>
<evidence type="ECO:0000256" key="4">
    <source>
        <dbReference type="PROSITE-ProRule" id="PRU00335"/>
    </source>
</evidence>
<keyword evidence="1" id="KW-0805">Transcription regulation</keyword>
<evidence type="ECO:0000256" key="1">
    <source>
        <dbReference type="ARBA" id="ARBA00023015"/>
    </source>
</evidence>
<evidence type="ECO:0000313" key="6">
    <source>
        <dbReference type="EMBL" id="RNE62578.1"/>
    </source>
</evidence>
<dbReference type="InterPro" id="IPR009057">
    <property type="entry name" value="Homeodomain-like_sf"/>
</dbReference>
<feature type="DNA-binding region" description="H-T-H motif" evidence="4">
    <location>
        <begin position="39"/>
        <end position="58"/>
    </location>
</feature>
<proteinExistence type="predicted"/>
<dbReference type="Gene3D" id="1.10.357.10">
    <property type="entry name" value="Tetracycline Repressor, domain 2"/>
    <property type="match status" value="1"/>
</dbReference>
<dbReference type="PROSITE" id="PS50977">
    <property type="entry name" value="HTH_TETR_2"/>
    <property type="match status" value="1"/>
</dbReference>
<gene>
    <name evidence="6" type="ORF">EEJ31_07015</name>
</gene>
<evidence type="ECO:0000256" key="3">
    <source>
        <dbReference type="ARBA" id="ARBA00023163"/>
    </source>
</evidence>